<protein>
    <recommendedName>
        <fullName evidence="2">UPF0250 protein CUZ56_01178</fullName>
    </recommendedName>
</protein>
<proteinExistence type="inferred from homology"/>
<dbReference type="HAMAP" id="MF_00659">
    <property type="entry name" value="UPF0250"/>
    <property type="match status" value="1"/>
</dbReference>
<sequence length="94" mass="10579">MRPIRMEPGAESLITYPSEFPIKVMGANVQDFAQTIAELVREHDPAFDAQRMEHRPSKAGNYLGLTVIVNATSREQLDRLYLALTSHPMVKVVL</sequence>
<evidence type="ECO:0000313" key="3">
    <source>
        <dbReference type="EMBL" id="RUS67236.1"/>
    </source>
</evidence>
<gene>
    <name evidence="3" type="ORF">CUZ56_01178</name>
</gene>
<reference evidence="3 4" key="1">
    <citation type="submission" date="2018-01" db="EMBL/GenBank/DDBJ databases">
        <title>Saezia sanguinis gen. nov., sp. nov., in the order Burkholderiales isolated from human blood.</title>
        <authorList>
            <person name="Medina-Pascual M.J."/>
            <person name="Valdezate S."/>
            <person name="Monzon S."/>
            <person name="Cuesta I."/>
            <person name="Carrasco G."/>
            <person name="Villalon P."/>
            <person name="Saez-Nieto J.A."/>
        </authorList>
    </citation>
    <scope>NUCLEOTIDE SEQUENCE [LARGE SCALE GENOMIC DNA]</scope>
    <source>
        <strain evidence="3 4">CNM695-12</strain>
    </source>
</reference>
<comment type="similarity">
    <text evidence="1 2">Belongs to the UPF0250 family.</text>
</comment>
<dbReference type="EMBL" id="PQSP01000002">
    <property type="protein sequence ID" value="RUS67236.1"/>
    <property type="molecule type" value="Genomic_DNA"/>
</dbReference>
<dbReference type="InterPro" id="IPR007454">
    <property type="entry name" value="UPF0250_YbeD-like"/>
</dbReference>
<dbReference type="Gene3D" id="3.30.70.260">
    <property type="match status" value="1"/>
</dbReference>
<keyword evidence="4" id="KW-1185">Reference proteome</keyword>
<dbReference type="AlphaFoldDB" id="A0A433SEW4"/>
<dbReference type="PANTHER" id="PTHR38036">
    <property type="entry name" value="UPF0250 PROTEIN YBED"/>
    <property type="match status" value="1"/>
</dbReference>
<dbReference type="NCBIfam" id="NF002533">
    <property type="entry name" value="PRK02047.1"/>
    <property type="match status" value="1"/>
</dbReference>
<evidence type="ECO:0000313" key="4">
    <source>
        <dbReference type="Proteomes" id="UP000286947"/>
    </source>
</evidence>
<organism evidence="3 4">
    <name type="scientific">Saezia sanguinis</name>
    <dbReference type="NCBI Taxonomy" id="1965230"/>
    <lineage>
        <taxon>Bacteria</taxon>
        <taxon>Pseudomonadati</taxon>
        <taxon>Pseudomonadota</taxon>
        <taxon>Betaproteobacteria</taxon>
        <taxon>Burkholderiales</taxon>
        <taxon>Saeziaceae</taxon>
        <taxon>Saezia</taxon>
    </lineage>
</organism>
<dbReference type="InterPro" id="IPR027471">
    <property type="entry name" value="YbeD-like_sf"/>
</dbReference>
<dbReference type="OrthoDB" id="9793424at2"/>
<accession>A0A433SEW4</accession>
<name>A0A433SEW4_9BURK</name>
<dbReference type="Pfam" id="PF04359">
    <property type="entry name" value="DUF493"/>
    <property type="match status" value="1"/>
</dbReference>
<dbReference type="Proteomes" id="UP000286947">
    <property type="component" value="Unassembled WGS sequence"/>
</dbReference>
<evidence type="ECO:0000256" key="1">
    <source>
        <dbReference type="ARBA" id="ARBA00008460"/>
    </source>
</evidence>
<dbReference type="PANTHER" id="PTHR38036:SF1">
    <property type="entry name" value="UPF0250 PROTEIN YBED"/>
    <property type="match status" value="1"/>
</dbReference>
<evidence type="ECO:0000256" key="2">
    <source>
        <dbReference type="HAMAP-Rule" id="MF_00659"/>
    </source>
</evidence>
<comment type="caution">
    <text evidence="3">The sequence shown here is derived from an EMBL/GenBank/DDBJ whole genome shotgun (WGS) entry which is preliminary data.</text>
</comment>
<dbReference type="RefSeq" id="WP_126979121.1">
    <property type="nucleotide sequence ID" value="NZ_CAWUGC010000017.1"/>
</dbReference>
<dbReference type="SUPFAM" id="SSF117991">
    <property type="entry name" value="YbeD/HP0495-like"/>
    <property type="match status" value="1"/>
</dbReference>